<accession>A0A4R9GGW8</accession>
<comment type="caution">
    <text evidence="1">The sequence shown here is derived from an EMBL/GenBank/DDBJ whole genome shotgun (WGS) entry which is preliminary data.</text>
</comment>
<name>A0A4R9GGW8_9LEPT</name>
<dbReference type="SUPFAM" id="SSF111331">
    <property type="entry name" value="NAD kinase/diacylglycerol kinase-like"/>
    <property type="match status" value="1"/>
</dbReference>
<gene>
    <name evidence="1" type="ORF">EHO60_06205</name>
</gene>
<reference evidence="1" key="1">
    <citation type="journal article" date="2019" name="PLoS Negl. Trop. Dis.">
        <title>Revisiting the worldwide diversity of Leptospira species in the environment.</title>
        <authorList>
            <person name="Vincent A.T."/>
            <person name="Schiettekatte O."/>
            <person name="Bourhy P."/>
            <person name="Veyrier F.J."/>
            <person name="Picardeau M."/>
        </authorList>
    </citation>
    <scope>NUCLEOTIDE SEQUENCE [LARGE SCALE GENOMIC DNA]</scope>
    <source>
        <strain evidence="1">SSW15</strain>
    </source>
</reference>
<protein>
    <submittedName>
        <fullName evidence="1">NAD+ kinase</fullName>
    </submittedName>
</protein>
<evidence type="ECO:0000313" key="2">
    <source>
        <dbReference type="Proteomes" id="UP000298458"/>
    </source>
</evidence>
<dbReference type="OrthoDB" id="1889537at2"/>
<dbReference type="InterPro" id="IPR016064">
    <property type="entry name" value="NAD/diacylglycerol_kinase_sf"/>
</dbReference>
<keyword evidence="2" id="KW-1185">Reference proteome</keyword>
<keyword evidence="1" id="KW-0808">Transferase</keyword>
<proteinExistence type="predicted"/>
<dbReference type="RefSeq" id="WP_135767280.1">
    <property type="nucleotide sequence ID" value="NZ_RQET01000004.1"/>
</dbReference>
<dbReference type="InterPro" id="IPR017437">
    <property type="entry name" value="ATP-NAD_kinase_PpnK-typ_C"/>
</dbReference>
<dbReference type="AlphaFoldDB" id="A0A4R9GGW8"/>
<dbReference type="GO" id="GO:0003951">
    <property type="term" value="F:NAD+ kinase activity"/>
    <property type="evidence" value="ECO:0007669"/>
    <property type="project" value="InterPro"/>
</dbReference>
<evidence type="ECO:0000313" key="1">
    <source>
        <dbReference type="EMBL" id="TGK11877.1"/>
    </source>
</evidence>
<dbReference type="EMBL" id="RQET01000004">
    <property type="protein sequence ID" value="TGK11877.1"/>
    <property type="molecule type" value="Genomic_DNA"/>
</dbReference>
<organism evidence="1 2">
    <name type="scientific">Leptospira fletcheri</name>
    <dbReference type="NCBI Taxonomy" id="2484981"/>
    <lineage>
        <taxon>Bacteria</taxon>
        <taxon>Pseudomonadati</taxon>
        <taxon>Spirochaetota</taxon>
        <taxon>Spirochaetia</taxon>
        <taxon>Leptospirales</taxon>
        <taxon>Leptospiraceae</taxon>
        <taxon>Leptospira</taxon>
    </lineage>
</organism>
<sequence>MSFDRVVIITRQTRLEESIKRFNTKAQASFYVTKRGQSFEDYESEDDNYRYARELLVRSIEPGIKFHIMDRSFLPNYLFGPNDLVVTLGQDGLVVNTAKYLNGQPILAFNPDPDRFDGILLPFLPNRASDIMRSVFNGKIGTQKISMAEAGLTDGQKLYAFNDLFIGAKSHTSARYTLTHGKKSERQISSGLIVSTPAGSTGWVSSLFNMASGISYFAGNKKIKTLERIPWQERKLLFMVREPFKSKWSGAELVAGMVKEGDHILLESHMPENGTIFSDGMETDFLEFNSGATAKIRLAQKTTELITEVE</sequence>
<dbReference type="PANTHER" id="PTHR13158">
    <property type="match status" value="1"/>
</dbReference>
<dbReference type="GO" id="GO:0019674">
    <property type="term" value="P:NAD+ metabolic process"/>
    <property type="evidence" value="ECO:0007669"/>
    <property type="project" value="InterPro"/>
</dbReference>
<keyword evidence="1" id="KW-0418">Kinase</keyword>
<dbReference type="Gene3D" id="2.60.200.30">
    <property type="entry name" value="Probable inorganic polyphosphate/atp-NAD kinase, domain 2"/>
    <property type="match status" value="1"/>
</dbReference>
<dbReference type="Proteomes" id="UP000298458">
    <property type="component" value="Unassembled WGS sequence"/>
</dbReference>
<dbReference type="PANTHER" id="PTHR13158:SF5">
    <property type="entry name" value="NAD KINASE 2, MITOCHONDRIAL"/>
    <property type="match status" value="1"/>
</dbReference>